<evidence type="ECO:0000313" key="3">
    <source>
        <dbReference type="Proteomes" id="UP000467193"/>
    </source>
</evidence>
<protein>
    <recommendedName>
        <fullName evidence="4">Translation initiation factor IF-2</fullName>
    </recommendedName>
</protein>
<dbReference type="Proteomes" id="UP000467193">
    <property type="component" value="Chromosome"/>
</dbReference>
<name>A0A7I7QLW1_9MYCO</name>
<reference evidence="2 3" key="1">
    <citation type="journal article" date="2019" name="Emerg. Microbes Infect.">
        <title>Comprehensive subspecies identification of 175 nontuberculous mycobacteria species based on 7547 genomic profiles.</title>
        <authorList>
            <person name="Matsumoto Y."/>
            <person name="Kinjo T."/>
            <person name="Motooka D."/>
            <person name="Nabeya D."/>
            <person name="Jung N."/>
            <person name="Uechi K."/>
            <person name="Horii T."/>
            <person name="Iida T."/>
            <person name="Fujita J."/>
            <person name="Nakamura S."/>
        </authorList>
    </citation>
    <scope>NUCLEOTIDE SEQUENCE [LARGE SCALE GENOMIC DNA]</scope>
    <source>
        <strain evidence="2 3">JCM 17899</strain>
    </source>
</reference>
<dbReference type="AlphaFoldDB" id="A0A7I7QLW1"/>
<evidence type="ECO:0000256" key="1">
    <source>
        <dbReference type="SAM" id="MobiDB-lite"/>
    </source>
</evidence>
<dbReference type="EMBL" id="AP022588">
    <property type="protein sequence ID" value="BBY27274.1"/>
    <property type="molecule type" value="Genomic_DNA"/>
</dbReference>
<gene>
    <name evidence="2" type="ORF">MSEDJ_13700</name>
</gene>
<accession>A0A7I7QLW1</accession>
<evidence type="ECO:0000313" key="2">
    <source>
        <dbReference type="EMBL" id="BBY27274.1"/>
    </source>
</evidence>
<feature type="region of interest" description="Disordered" evidence="1">
    <location>
        <begin position="103"/>
        <end position="126"/>
    </location>
</feature>
<evidence type="ECO:0008006" key="4">
    <source>
        <dbReference type="Google" id="ProtNLM"/>
    </source>
</evidence>
<proteinExistence type="predicted"/>
<feature type="compositionally biased region" description="Gly residues" evidence="1">
    <location>
        <begin position="108"/>
        <end position="125"/>
    </location>
</feature>
<feature type="region of interest" description="Disordered" evidence="1">
    <location>
        <begin position="184"/>
        <end position="279"/>
    </location>
</feature>
<keyword evidence="3" id="KW-1185">Reference proteome</keyword>
<dbReference type="KEGG" id="msei:MSEDJ_13700"/>
<feature type="compositionally biased region" description="Basic and acidic residues" evidence="1">
    <location>
        <begin position="215"/>
        <end position="247"/>
    </location>
</feature>
<dbReference type="RefSeq" id="WP_163796177.1">
    <property type="nucleotide sequence ID" value="NZ_AP022588.1"/>
</dbReference>
<sequence length="279" mass="27472">MGVGNSAGGNILRVDPEMLSRLGNDLQTSAKSLPDPPAEFSVTGSDALSMAIRGKVSELETPIIEGLPKVKAAASETAGNIIAAAQKYLGTDEDLASKYEQHRFDQTGSGGGGAGAGAGGGGAAAGAGAAAQAGAGAGASAGGGSDVMSQMMGMAGKAAEMPQQAMGALGGAVGGLTQGAQQGVQQISQMAGKGGEGTGKAGAETPPQDPAPDQKSAEERAAEQRAAEERREREKHEAAGGQHRSDRAPVQPAPQSDSAVPDQKPSGPRHAAPDSTISL</sequence>
<organism evidence="2 3">
    <name type="scientific">Mycolicibacterium sediminis</name>
    <dbReference type="NCBI Taxonomy" id="1286180"/>
    <lineage>
        <taxon>Bacteria</taxon>
        <taxon>Bacillati</taxon>
        <taxon>Actinomycetota</taxon>
        <taxon>Actinomycetes</taxon>
        <taxon>Mycobacteriales</taxon>
        <taxon>Mycobacteriaceae</taxon>
        <taxon>Mycolicibacterium</taxon>
    </lineage>
</organism>